<sequence>MVHVEQALNQQQQNDVFYVRFEVFVKEQQVPEDIEIDEHDETALHFIAYDDKTPIGAGRLRMVDGYGKVERVSVIASARHTGAGRDVMHAIEKQAAQQGCTAMKLNAQISASGFYEKLGYTVTSDEFIDAGIPHVEMKKSLSGFSGSH</sequence>
<dbReference type="Pfam" id="PF13673">
    <property type="entry name" value="Acetyltransf_10"/>
    <property type="match status" value="1"/>
</dbReference>
<proteinExistence type="predicted"/>
<dbReference type="InterPro" id="IPR000182">
    <property type="entry name" value="GNAT_dom"/>
</dbReference>
<dbReference type="AlphaFoldDB" id="A0A428MVL5"/>
<dbReference type="OrthoDB" id="9796171at2"/>
<dbReference type="InterPro" id="IPR016181">
    <property type="entry name" value="Acyl_CoA_acyltransferase"/>
</dbReference>
<comment type="caution">
    <text evidence="2">The sequence shown here is derived from an EMBL/GenBank/DDBJ whole genome shotgun (WGS) entry which is preliminary data.</text>
</comment>
<dbReference type="EMBL" id="RBVX01000041">
    <property type="protein sequence ID" value="RSL30215.1"/>
    <property type="molecule type" value="Genomic_DNA"/>
</dbReference>
<feature type="domain" description="N-acetyltransferase" evidence="1">
    <location>
        <begin position="2"/>
        <end position="142"/>
    </location>
</feature>
<dbReference type="SUPFAM" id="SSF55729">
    <property type="entry name" value="Acyl-CoA N-acyltransferases (Nat)"/>
    <property type="match status" value="1"/>
</dbReference>
<keyword evidence="3" id="KW-1185">Reference proteome</keyword>
<name>A0A428MVL5_9BACI</name>
<dbReference type="PANTHER" id="PTHR13355">
    <property type="entry name" value="GLUCOSAMINE 6-PHOSPHATE N-ACETYLTRANSFERASE"/>
    <property type="match status" value="1"/>
</dbReference>
<evidence type="ECO:0000313" key="2">
    <source>
        <dbReference type="EMBL" id="RSL30215.1"/>
    </source>
</evidence>
<reference evidence="2 3" key="1">
    <citation type="submission" date="2018-10" db="EMBL/GenBank/DDBJ databases">
        <title>Draft genome sequence of Bacillus salarius IM0101, isolated from a hypersaline soil in Inner Mongolia, China.</title>
        <authorList>
            <person name="Yamprayoonswat W."/>
            <person name="Boonvisut S."/>
            <person name="Jumpathong W."/>
            <person name="Sittihan S."/>
            <person name="Ruangsuj P."/>
            <person name="Wanthongcharoen S."/>
            <person name="Thongpramul N."/>
            <person name="Pimmason S."/>
            <person name="Yu B."/>
            <person name="Yasawong M."/>
        </authorList>
    </citation>
    <scope>NUCLEOTIDE SEQUENCE [LARGE SCALE GENOMIC DNA]</scope>
    <source>
        <strain evidence="2 3">IM0101</strain>
    </source>
</reference>
<dbReference type="Proteomes" id="UP000275076">
    <property type="component" value="Unassembled WGS sequence"/>
</dbReference>
<dbReference type="InterPro" id="IPR039143">
    <property type="entry name" value="GNPNAT1-like"/>
</dbReference>
<organism evidence="2 3">
    <name type="scientific">Salibacterium salarium</name>
    <dbReference type="NCBI Taxonomy" id="284579"/>
    <lineage>
        <taxon>Bacteria</taxon>
        <taxon>Bacillati</taxon>
        <taxon>Bacillota</taxon>
        <taxon>Bacilli</taxon>
        <taxon>Bacillales</taxon>
        <taxon>Bacillaceae</taxon>
    </lineage>
</organism>
<dbReference type="GO" id="GO:0004343">
    <property type="term" value="F:glucosamine 6-phosphate N-acetyltransferase activity"/>
    <property type="evidence" value="ECO:0007669"/>
    <property type="project" value="TreeGrafter"/>
</dbReference>
<keyword evidence="2" id="KW-0808">Transferase</keyword>
<protein>
    <submittedName>
        <fullName evidence="2">GNAT family N-acetyltransferase</fullName>
    </submittedName>
</protein>
<dbReference type="Gene3D" id="3.40.630.30">
    <property type="match status" value="1"/>
</dbReference>
<gene>
    <name evidence="2" type="ORF">D7Z54_27385</name>
</gene>
<evidence type="ECO:0000313" key="3">
    <source>
        <dbReference type="Proteomes" id="UP000275076"/>
    </source>
</evidence>
<dbReference type="RefSeq" id="WP_125561124.1">
    <property type="nucleotide sequence ID" value="NZ_RBVX01000041.1"/>
</dbReference>
<dbReference type="CDD" id="cd04301">
    <property type="entry name" value="NAT_SF"/>
    <property type="match status" value="1"/>
</dbReference>
<accession>A0A428MVL5</accession>
<dbReference type="PANTHER" id="PTHR13355:SF11">
    <property type="entry name" value="GLUCOSAMINE 6-PHOSPHATE N-ACETYLTRANSFERASE"/>
    <property type="match status" value="1"/>
</dbReference>
<evidence type="ECO:0000259" key="1">
    <source>
        <dbReference type="PROSITE" id="PS51186"/>
    </source>
</evidence>
<dbReference type="PROSITE" id="PS51186">
    <property type="entry name" value="GNAT"/>
    <property type="match status" value="1"/>
</dbReference>